<evidence type="ECO:0000313" key="2">
    <source>
        <dbReference type="Proteomes" id="UP001215598"/>
    </source>
</evidence>
<proteinExistence type="predicted"/>
<keyword evidence="2" id="KW-1185">Reference proteome</keyword>
<evidence type="ECO:0000313" key="1">
    <source>
        <dbReference type="EMBL" id="KAJ7759912.1"/>
    </source>
</evidence>
<dbReference type="AlphaFoldDB" id="A0AAD7NFF4"/>
<name>A0AAD7NFF4_9AGAR</name>
<reference evidence="1" key="1">
    <citation type="submission" date="2023-03" db="EMBL/GenBank/DDBJ databases">
        <title>Massive genome expansion in bonnet fungi (Mycena s.s.) driven by repeated elements and novel gene families across ecological guilds.</title>
        <authorList>
            <consortium name="Lawrence Berkeley National Laboratory"/>
            <person name="Harder C.B."/>
            <person name="Miyauchi S."/>
            <person name="Viragh M."/>
            <person name="Kuo A."/>
            <person name="Thoen E."/>
            <person name="Andreopoulos B."/>
            <person name="Lu D."/>
            <person name="Skrede I."/>
            <person name="Drula E."/>
            <person name="Henrissat B."/>
            <person name="Morin E."/>
            <person name="Kohler A."/>
            <person name="Barry K."/>
            <person name="LaButti K."/>
            <person name="Morin E."/>
            <person name="Salamov A."/>
            <person name="Lipzen A."/>
            <person name="Mereny Z."/>
            <person name="Hegedus B."/>
            <person name="Baldrian P."/>
            <person name="Stursova M."/>
            <person name="Weitz H."/>
            <person name="Taylor A."/>
            <person name="Grigoriev I.V."/>
            <person name="Nagy L.G."/>
            <person name="Martin F."/>
            <person name="Kauserud H."/>
        </authorList>
    </citation>
    <scope>NUCLEOTIDE SEQUENCE</scope>
    <source>
        <strain evidence="1">CBHHK182m</strain>
    </source>
</reference>
<comment type="caution">
    <text evidence="1">The sequence shown here is derived from an EMBL/GenBank/DDBJ whole genome shotgun (WGS) entry which is preliminary data.</text>
</comment>
<protein>
    <submittedName>
        <fullName evidence="1">Uncharacterized protein</fullName>
    </submittedName>
</protein>
<gene>
    <name evidence="1" type="ORF">B0H16DRAFT_1815103</name>
</gene>
<dbReference type="EMBL" id="JARKIB010000038">
    <property type="protein sequence ID" value="KAJ7759912.1"/>
    <property type="molecule type" value="Genomic_DNA"/>
</dbReference>
<accession>A0AAD7NFF4</accession>
<dbReference type="Proteomes" id="UP001215598">
    <property type="component" value="Unassembled WGS sequence"/>
</dbReference>
<sequence length="387" mass="42287">MAVDVLAAQTKDYLRSIILLQVLYLCVRSSLPPEPYTYAAPSLRSSRYLVEASTRLFSAFGVAIATFFDDRSSQPRGHGFVPRNDIQQLWPNERATTGRRAGYTRRKQWRPPPAVVHGALAHLCHLHGSLAGYVRAVSRAAEIPHLVPLGRTGPRGFPLPYPCPAFAPASASARLPPFVRCVGSIPSPLTQPSCPGFGHRHRAAAASNAAPSSHTCSAIFPPESVSLSQDPAPCPHTPRAALPPEHACMSHTKPHLLASVCASWRRSSRLVIIDNTPRSIRATERVDMNACPAPPLRPGHPSLPFIPDLTSALASKPSFSPRTSLGLLVRYLDHLRSRIGEVRRRCRRRMETPCFDDAMGMKFCAMKLPLLQCTIDPALVEAPEHVS</sequence>
<organism evidence="1 2">
    <name type="scientific">Mycena metata</name>
    <dbReference type="NCBI Taxonomy" id="1033252"/>
    <lineage>
        <taxon>Eukaryota</taxon>
        <taxon>Fungi</taxon>
        <taxon>Dikarya</taxon>
        <taxon>Basidiomycota</taxon>
        <taxon>Agaricomycotina</taxon>
        <taxon>Agaricomycetes</taxon>
        <taxon>Agaricomycetidae</taxon>
        <taxon>Agaricales</taxon>
        <taxon>Marasmiineae</taxon>
        <taxon>Mycenaceae</taxon>
        <taxon>Mycena</taxon>
    </lineage>
</organism>